<dbReference type="PROSITE" id="PS51318">
    <property type="entry name" value="TAT"/>
    <property type="match status" value="1"/>
</dbReference>
<evidence type="ECO:0000256" key="8">
    <source>
        <dbReference type="ARBA" id="ARBA00023136"/>
    </source>
</evidence>
<dbReference type="GO" id="GO:0005886">
    <property type="term" value="C:plasma membrane"/>
    <property type="evidence" value="ECO:0007669"/>
    <property type="project" value="UniProtKB-SubCell"/>
</dbReference>
<evidence type="ECO:0000256" key="6">
    <source>
        <dbReference type="ARBA" id="ARBA00022989"/>
    </source>
</evidence>
<keyword evidence="14" id="KW-1185">Reference proteome</keyword>
<comment type="caution">
    <text evidence="13">The sequence shown here is derived from an EMBL/GenBank/DDBJ whole genome shotgun (WGS) entry which is preliminary data.</text>
</comment>
<evidence type="ECO:0000256" key="7">
    <source>
        <dbReference type="ARBA" id="ARBA00023008"/>
    </source>
</evidence>
<dbReference type="OrthoDB" id="206320at2157"/>
<keyword evidence="7" id="KW-0186">Copper</keyword>
<feature type="region of interest" description="Disordered" evidence="9">
    <location>
        <begin position="603"/>
        <end position="639"/>
    </location>
</feature>
<feature type="transmembrane region" description="Helical" evidence="10">
    <location>
        <begin position="405"/>
        <end position="421"/>
    </location>
</feature>
<evidence type="ECO:0000259" key="12">
    <source>
        <dbReference type="Pfam" id="PF05425"/>
    </source>
</evidence>
<organism evidence="13 14">
    <name type="scientific">Natronolimnobius baerhuensis</name>
    <dbReference type="NCBI Taxonomy" id="253108"/>
    <lineage>
        <taxon>Archaea</taxon>
        <taxon>Methanobacteriati</taxon>
        <taxon>Methanobacteriota</taxon>
        <taxon>Stenosarchaea group</taxon>
        <taxon>Halobacteria</taxon>
        <taxon>Halobacteriales</taxon>
        <taxon>Natrialbaceae</taxon>
        <taxon>Natronolimnobius</taxon>
    </lineage>
</organism>
<dbReference type="InterPro" id="IPR014756">
    <property type="entry name" value="Ig_E-set"/>
</dbReference>
<dbReference type="EMBL" id="MWPH01000001">
    <property type="protein sequence ID" value="OVE85519.1"/>
    <property type="molecule type" value="Genomic_DNA"/>
</dbReference>
<feature type="transmembrane region" description="Helical" evidence="10">
    <location>
        <begin position="644"/>
        <end position="666"/>
    </location>
</feature>
<dbReference type="Gene3D" id="2.60.40.1220">
    <property type="match status" value="1"/>
</dbReference>
<dbReference type="PANTHER" id="PTHR34820:SF4">
    <property type="entry name" value="INNER MEMBRANE PROTEIN YEBZ"/>
    <property type="match status" value="1"/>
</dbReference>
<feature type="transmembrane region" description="Helical" evidence="10">
    <location>
        <begin position="364"/>
        <end position="385"/>
    </location>
</feature>
<dbReference type="Pfam" id="PF04234">
    <property type="entry name" value="CopC"/>
    <property type="match status" value="1"/>
</dbReference>
<dbReference type="PANTHER" id="PTHR34820">
    <property type="entry name" value="INNER MEMBRANE PROTEIN YEBZ"/>
    <property type="match status" value="1"/>
</dbReference>
<sequence length="679" mass="70466">MPRTPASSDRRPETRARMVAALAVVGLVAALALSSLAMPVAAHAYLSETDPANGEQVETLPEEVTLTFSGDGVQNADIAVTNPDGEDISSDPEINADDTQIVTVPLEASDGDAPEGMYTVDWEVLADDGHTTAGSFFFSLGDEPLDRDAVLEAYEDDDEVDDEVPPLETAAKGLLLVALVGLVGGPTAGALAVYPVADRLNSSTHVVDQRLKRLLAGAAVVLLAAVLALGYVQASAVGSPSLEVFLEFLEMPLGQAWTVQFVAALAVCGVLALGLAGIGSRPVWLGGTALGAVVVGAAVSWTSHSATAIDRLQGMTVDFVHIGGAALWVGGLVVLALVVPAVLRETPPADRAALAAGTIRRYSLLALAGVTLAGATGLALAAWHVPSLSALTESVYGTALSAKTLLVLLALGLGGLTRFVLLRHLEASASDESGTTTSFVRVVRLEVAVLVVVLLLSGLLTSVPTAAVVGGSDDGPELATIEREGDDIDIAVTALPAETSPAAAGEQFHLEADEPIVFEVAFTEAGAAGDNATPLESDQTVRLTADAVDGDTTFDVDLERTDDGTYAVVQPFADAGHWDIRVTGSPDEQFVSEWLEVYVAAEGGHDHDDHGDHDDHAEVEDHDHDDHAGVDDHDHDPDTDTDSAFATLLQFGAITVGIVGSLAVVVESVRFRDRDRGRD</sequence>
<keyword evidence="3 10" id="KW-0812">Transmembrane</keyword>
<evidence type="ECO:0000256" key="4">
    <source>
        <dbReference type="ARBA" id="ARBA00022723"/>
    </source>
</evidence>
<keyword evidence="4" id="KW-0479">Metal-binding</keyword>
<feature type="transmembrane region" description="Helical" evidence="10">
    <location>
        <begin position="254"/>
        <end position="276"/>
    </location>
</feature>
<evidence type="ECO:0000256" key="3">
    <source>
        <dbReference type="ARBA" id="ARBA00022692"/>
    </source>
</evidence>
<evidence type="ECO:0000256" key="5">
    <source>
        <dbReference type="ARBA" id="ARBA00022729"/>
    </source>
</evidence>
<feature type="transmembrane region" description="Helical" evidence="10">
    <location>
        <begin position="283"/>
        <end position="302"/>
    </location>
</feature>
<evidence type="ECO:0000256" key="2">
    <source>
        <dbReference type="ARBA" id="ARBA00022475"/>
    </source>
</evidence>
<keyword evidence="8 10" id="KW-0472">Membrane</keyword>
<reference evidence="13 14" key="1">
    <citation type="submission" date="2017-02" db="EMBL/GenBank/DDBJ databases">
        <title>Natronthermophilus aegyptiacus gen. nov.,sp. nov., an aerobic, extremely halophilic alkalithermophilic archaeon isolated from the athalassohaline Wadi An Natrun, Egypt.</title>
        <authorList>
            <person name="Zhao B."/>
        </authorList>
    </citation>
    <scope>NUCLEOTIDE SEQUENCE [LARGE SCALE GENOMIC DNA]</scope>
    <source>
        <strain evidence="13 14">CGMCC 1.3597</strain>
    </source>
</reference>
<dbReference type="GO" id="GO:0005507">
    <property type="term" value="F:copper ion binding"/>
    <property type="evidence" value="ECO:0007669"/>
    <property type="project" value="InterPro"/>
</dbReference>
<gene>
    <name evidence="13" type="ORF">B2G88_01460</name>
</gene>
<keyword evidence="6 10" id="KW-1133">Transmembrane helix</keyword>
<protein>
    <submittedName>
        <fullName evidence="13">Copper resistance protein CopC</fullName>
    </submittedName>
</protein>
<dbReference type="GO" id="GO:0006825">
    <property type="term" value="P:copper ion transport"/>
    <property type="evidence" value="ECO:0007669"/>
    <property type="project" value="InterPro"/>
</dbReference>
<dbReference type="GO" id="GO:0046688">
    <property type="term" value="P:response to copper ion"/>
    <property type="evidence" value="ECO:0007669"/>
    <property type="project" value="InterPro"/>
</dbReference>
<evidence type="ECO:0000256" key="10">
    <source>
        <dbReference type="SAM" id="Phobius"/>
    </source>
</evidence>
<evidence type="ECO:0000256" key="1">
    <source>
        <dbReference type="ARBA" id="ARBA00004651"/>
    </source>
</evidence>
<feature type="domain" description="Copper resistance protein D" evidence="12">
    <location>
        <begin position="358"/>
        <end position="460"/>
    </location>
</feature>
<dbReference type="Proteomes" id="UP000196084">
    <property type="component" value="Unassembled WGS sequence"/>
</dbReference>
<dbReference type="InterPro" id="IPR008457">
    <property type="entry name" value="Cu-R_CopD_dom"/>
</dbReference>
<feature type="domain" description="CopC" evidence="11">
    <location>
        <begin position="43"/>
        <end position="139"/>
    </location>
</feature>
<dbReference type="InterPro" id="IPR006311">
    <property type="entry name" value="TAT_signal"/>
</dbReference>
<keyword evidence="2" id="KW-1003">Cell membrane</keyword>
<dbReference type="SUPFAM" id="SSF81296">
    <property type="entry name" value="E set domains"/>
    <property type="match status" value="1"/>
</dbReference>
<evidence type="ECO:0000256" key="9">
    <source>
        <dbReference type="SAM" id="MobiDB-lite"/>
    </source>
</evidence>
<keyword evidence="5" id="KW-0732">Signal</keyword>
<feature type="transmembrane region" description="Helical" evidence="10">
    <location>
        <begin position="322"/>
        <end position="343"/>
    </location>
</feature>
<evidence type="ECO:0000313" key="13">
    <source>
        <dbReference type="EMBL" id="OVE85519.1"/>
    </source>
</evidence>
<dbReference type="GO" id="GO:0042597">
    <property type="term" value="C:periplasmic space"/>
    <property type="evidence" value="ECO:0007669"/>
    <property type="project" value="InterPro"/>
</dbReference>
<dbReference type="RefSeq" id="WP_087713776.1">
    <property type="nucleotide sequence ID" value="NZ_MWPH01000001.1"/>
</dbReference>
<name>A0A202EBA4_9EURY</name>
<proteinExistence type="predicted"/>
<dbReference type="AlphaFoldDB" id="A0A202EBA4"/>
<comment type="subcellular location">
    <subcellularLocation>
        <location evidence="1">Cell membrane</location>
        <topology evidence="1">Multi-pass membrane protein</topology>
    </subcellularLocation>
</comment>
<dbReference type="Pfam" id="PF05425">
    <property type="entry name" value="CopD"/>
    <property type="match status" value="1"/>
</dbReference>
<dbReference type="InterPro" id="IPR014755">
    <property type="entry name" value="Cu-Rt/internalin_Ig-like"/>
</dbReference>
<dbReference type="InterPro" id="IPR007348">
    <property type="entry name" value="CopC_dom"/>
</dbReference>
<dbReference type="InterPro" id="IPR032694">
    <property type="entry name" value="CopC/D"/>
</dbReference>
<feature type="compositionally biased region" description="Basic and acidic residues" evidence="9">
    <location>
        <begin position="603"/>
        <end position="638"/>
    </location>
</feature>
<evidence type="ECO:0000259" key="11">
    <source>
        <dbReference type="Pfam" id="PF04234"/>
    </source>
</evidence>
<evidence type="ECO:0000313" key="14">
    <source>
        <dbReference type="Proteomes" id="UP000196084"/>
    </source>
</evidence>
<feature type="transmembrane region" description="Helical" evidence="10">
    <location>
        <begin position="442"/>
        <end position="460"/>
    </location>
</feature>
<feature type="transmembrane region" description="Helical" evidence="10">
    <location>
        <begin position="214"/>
        <end position="234"/>
    </location>
</feature>
<accession>A0A202EBA4</accession>
<feature type="transmembrane region" description="Helical" evidence="10">
    <location>
        <begin position="173"/>
        <end position="194"/>
    </location>
</feature>